<dbReference type="KEGG" id="pvt:110091651"/>
<evidence type="ECO:0000313" key="11">
    <source>
        <dbReference type="Proteomes" id="UP001652642"/>
    </source>
</evidence>
<dbReference type="OrthoDB" id="9378928at2759"/>
<feature type="chain" id="PRO_5045275933" evidence="9">
    <location>
        <begin position="18"/>
        <end position="67"/>
    </location>
</feature>
<evidence type="ECO:0000313" key="12">
    <source>
        <dbReference type="RefSeq" id="XP_020671498.2"/>
    </source>
</evidence>
<dbReference type="GO" id="GO:0005615">
    <property type="term" value="C:extracellular space"/>
    <property type="evidence" value="ECO:0007669"/>
    <property type="project" value="TreeGrafter"/>
</dbReference>
<reference evidence="12" key="2">
    <citation type="submission" date="2025-08" db="UniProtKB">
        <authorList>
            <consortium name="RefSeq"/>
        </authorList>
    </citation>
    <scope>IDENTIFICATION</scope>
</reference>
<evidence type="ECO:0000256" key="8">
    <source>
        <dbReference type="ARBA" id="ARBA00023157"/>
    </source>
</evidence>
<organism evidence="11 12">
    <name type="scientific">Pogona vitticeps</name>
    <name type="common">central bearded dragon</name>
    <dbReference type="NCBI Taxonomy" id="103695"/>
    <lineage>
        <taxon>Eukaryota</taxon>
        <taxon>Metazoa</taxon>
        <taxon>Chordata</taxon>
        <taxon>Craniata</taxon>
        <taxon>Vertebrata</taxon>
        <taxon>Euteleostomi</taxon>
        <taxon>Lepidosauria</taxon>
        <taxon>Squamata</taxon>
        <taxon>Bifurcata</taxon>
        <taxon>Unidentata</taxon>
        <taxon>Episquamata</taxon>
        <taxon>Toxicofera</taxon>
        <taxon>Iguania</taxon>
        <taxon>Acrodonta</taxon>
        <taxon>Agamidae</taxon>
        <taxon>Amphibolurinae</taxon>
        <taxon>Pogona</taxon>
    </lineage>
</organism>
<dbReference type="RefSeq" id="XP_020671498.2">
    <property type="nucleotide sequence ID" value="XM_020815839.2"/>
</dbReference>
<evidence type="ECO:0000256" key="5">
    <source>
        <dbReference type="ARBA" id="ARBA00022729"/>
    </source>
</evidence>
<dbReference type="GO" id="GO:0002227">
    <property type="term" value="P:innate immune response in mucosa"/>
    <property type="evidence" value="ECO:0007669"/>
    <property type="project" value="TreeGrafter"/>
</dbReference>
<name>A0A6J0VH28_9SAUR</name>
<dbReference type="PROSITE" id="PS51257">
    <property type="entry name" value="PROKAR_LIPOPROTEIN"/>
    <property type="match status" value="1"/>
</dbReference>
<gene>
    <name evidence="12" type="primary">LOC110091651</name>
</gene>
<evidence type="ECO:0000256" key="4">
    <source>
        <dbReference type="ARBA" id="ARBA00022529"/>
    </source>
</evidence>
<keyword evidence="5 9" id="KW-0732">Signal</keyword>
<evidence type="ECO:0000256" key="6">
    <source>
        <dbReference type="ARBA" id="ARBA00022940"/>
    </source>
</evidence>
<evidence type="ECO:0000259" key="10">
    <source>
        <dbReference type="Pfam" id="PF00711"/>
    </source>
</evidence>
<proteinExistence type="inferred from homology"/>
<dbReference type="GeneID" id="110091651"/>
<evidence type="ECO:0000256" key="2">
    <source>
        <dbReference type="ARBA" id="ARBA00007371"/>
    </source>
</evidence>
<evidence type="ECO:0000256" key="7">
    <source>
        <dbReference type="ARBA" id="ARBA00023022"/>
    </source>
</evidence>
<feature type="signal peptide" evidence="9">
    <location>
        <begin position="1"/>
        <end position="17"/>
    </location>
</feature>
<dbReference type="InParanoid" id="A0A6J0VH28"/>
<feature type="domain" description="Beta-defensin-like" evidence="10">
    <location>
        <begin position="27"/>
        <end position="62"/>
    </location>
</feature>
<dbReference type="AlphaFoldDB" id="A0A6J0VH28"/>
<dbReference type="Proteomes" id="UP001652642">
    <property type="component" value="Chromosome 1"/>
</dbReference>
<dbReference type="PANTHER" id="PTHR21388">
    <property type="entry name" value="BETA-DEFENSIN-RELATED"/>
    <property type="match status" value="1"/>
</dbReference>
<dbReference type="GO" id="GO:0050829">
    <property type="term" value="P:defense response to Gram-negative bacterium"/>
    <property type="evidence" value="ECO:0007669"/>
    <property type="project" value="TreeGrafter"/>
</dbReference>
<dbReference type="PANTHER" id="PTHR21388:SF9">
    <property type="entry name" value="BETA-DEFENSIN 1"/>
    <property type="match status" value="1"/>
</dbReference>
<protein>
    <submittedName>
        <fullName evidence="12">Gallinacin-9-like</fullName>
    </submittedName>
</protein>
<accession>A0A6J0VH28</accession>
<dbReference type="GO" id="GO:0031731">
    <property type="term" value="F:CCR6 chemokine receptor binding"/>
    <property type="evidence" value="ECO:0007669"/>
    <property type="project" value="TreeGrafter"/>
</dbReference>
<evidence type="ECO:0000256" key="1">
    <source>
        <dbReference type="ARBA" id="ARBA00004613"/>
    </source>
</evidence>
<keyword evidence="4" id="KW-0929">Antimicrobial</keyword>
<sequence>MKTLLLLFAIFLVSCQAVPGDGSDALDTLECVRNGGSCNFGPCRGISQPMGTCRNAALTCCRWPHPA</sequence>
<dbReference type="InterPro" id="IPR001855">
    <property type="entry name" value="Defensin_beta-like"/>
</dbReference>
<keyword evidence="11" id="KW-1185">Reference proteome</keyword>
<evidence type="ECO:0000256" key="3">
    <source>
        <dbReference type="ARBA" id="ARBA00022525"/>
    </source>
</evidence>
<comment type="similarity">
    <text evidence="2">Belongs to the beta-defensin family.</text>
</comment>
<evidence type="ECO:0000256" key="9">
    <source>
        <dbReference type="SAM" id="SignalP"/>
    </source>
</evidence>
<dbReference type="GO" id="GO:0050830">
    <property type="term" value="P:defense response to Gram-positive bacterium"/>
    <property type="evidence" value="ECO:0007669"/>
    <property type="project" value="TreeGrafter"/>
</dbReference>
<keyword evidence="3" id="KW-0964">Secreted</keyword>
<keyword evidence="8" id="KW-1015">Disulfide bond</keyword>
<keyword evidence="7" id="KW-0044">Antibiotic</keyword>
<dbReference type="Pfam" id="PF00711">
    <property type="entry name" value="Defensin_beta"/>
    <property type="match status" value="1"/>
</dbReference>
<comment type="subcellular location">
    <subcellularLocation>
        <location evidence="1">Secreted</location>
    </subcellularLocation>
</comment>
<dbReference type="SUPFAM" id="SSF57392">
    <property type="entry name" value="Defensin-like"/>
    <property type="match status" value="1"/>
</dbReference>
<reference evidence="11" key="1">
    <citation type="submission" date="2025-05" db="UniProtKB">
        <authorList>
            <consortium name="RefSeq"/>
        </authorList>
    </citation>
    <scope>NUCLEOTIDE SEQUENCE [LARGE SCALE GENOMIC DNA]</scope>
</reference>
<dbReference type="Gene3D" id="3.10.360.10">
    <property type="entry name" value="Antimicrobial Peptide, Beta-defensin 2, Chain A"/>
    <property type="match status" value="1"/>
</dbReference>
<keyword evidence="6" id="KW-0211">Defensin</keyword>